<evidence type="ECO:0000313" key="7">
    <source>
        <dbReference type="EMBL" id="VDO76613.1"/>
    </source>
</evidence>
<evidence type="ECO:0000259" key="6">
    <source>
        <dbReference type="PROSITE" id="PS50262"/>
    </source>
</evidence>
<sequence>MESAKLSTDPVGPAASTAELPWAEWLNHASCVLVVYVEPLLCSIGFLLNCACIAVFLSVSSHGYFRKTSLLFYLVALSICNALQLMLSIFVIVLPAMEQFIGGEFPREAANLHRVNAITVRLGYPLMLAANYAAIWLLTLICAQRFQAICHPSNPWKLRLTCIRRSKGAVTVVVGAALGLNVIRFWEMEWHADHGGIVSSGLRDDLLYKVIQEGIVYGLIVYGLPICLLLWLNLNIIRLIRGEQLHVQASRRSAEYRTALMTVCVFVFFFLCTTLSASIRLFMITAGGLVDPLELVWLVDLSNLLMNINALVTPVICFVFTRGFKIDFVLVKDRDRSIVTDTKIMLYKTFAPLHRPLICTFMIIPSRLGSANVKKPGFFNPNVDQSDRIAANQEHVNRRVLAEYIRVVNLPNQERLEVKDQVKKFLKEVVK</sequence>
<keyword evidence="3 5" id="KW-1133">Transmembrane helix</keyword>
<dbReference type="WBParaSite" id="HPBE_0000850401-mRNA-1">
    <property type="protein sequence ID" value="HPBE_0000850401-mRNA-1"/>
    <property type="gene ID" value="HPBE_0000850401"/>
</dbReference>
<comment type="subcellular location">
    <subcellularLocation>
        <location evidence="1">Membrane</location>
    </subcellularLocation>
</comment>
<evidence type="ECO:0000256" key="3">
    <source>
        <dbReference type="ARBA" id="ARBA00022989"/>
    </source>
</evidence>
<keyword evidence="8" id="KW-1185">Reference proteome</keyword>
<dbReference type="SUPFAM" id="SSF81321">
    <property type="entry name" value="Family A G protein-coupled receptor-like"/>
    <property type="match status" value="1"/>
</dbReference>
<protein>
    <submittedName>
        <fullName evidence="9">G_PROTEIN_RECEP_F1_2 domain-containing protein</fullName>
    </submittedName>
</protein>
<organism evidence="7">
    <name type="scientific">Heligmosomoides polygyrus</name>
    <name type="common">Parasitic roundworm</name>
    <dbReference type="NCBI Taxonomy" id="6339"/>
    <lineage>
        <taxon>Eukaryota</taxon>
        <taxon>Metazoa</taxon>
        <taxon>Ecdysozoa</taxon>
        <taxon>Nematoda</taxon>
        <taxon>Chromadorea</taxon>
        <taxon>Rhabditida</taxon>
        <taxon>Rhabditina</taxon>
        <taxon>Rhabditomorpha</taxon>
        <taxon>Strongyloidea</taxon>
        <taxon>Heligmosomidae</taxon>
        <taxon>Heligmosomoides</taxon>
    </lineage>
</organism>
<proteinExistence type="predicted"/>
<dbReference type="GO" id="GO:0016020">
    <property type="term" value="C:membrane"/>
    <property type="evidence" value="ECO:0007669"/>
    <property type="project" value="UniProtKB-SubCell"/>
</dbReference>
<dbReference type="PANTHER" id="PTHR46641:SF16">
    <property type="entry name" value="G-PROTEIN COUPLED RECEPTORS FAMILY 1 PROFILE DOMAIN-CONTAINING PROTEIN"/>
    <property type="match status" value="1"/>
</dbReference>
<evidence type="ECO:0000256" key="2">
    <source>
        <dbReference type="ARBA" id="ARBA00022692"/>
    </source>
</evidence>
<evidence type="ECO:0000256" key="1">
    <source>
        <dbReference type="ARBA" id="ARBA00004370"/>
    </source>
</evidence>
<dbReference type="PANTHER" id="PTHR46641">
    <property type="entry name" value="FMRFAMIDE RECEPTOR-RELATED"/>
    <property type="match status" value="1"/>
</dbReference>
<evidence type="ECO:0000256" key="5">
    <source>
        <dbReference type="SAM" id="Phobius"/>
    </source>
</evidence>
<feature type="transmembrane region" description="Helical" evidence="5">
    <location>
        <begin position="304"/>
        <end position="324"/>
    </location>
</feature>
<feature type="transmembrane region" description="Helical" evidence="5">
    <location>
        <begin position="33"/>
        <end position="59"/>
    </location>
</feature>
<dbReference type="Pfam" id="PF00001">
    <property type="entry name" value="7tm_1"/>
    <property type="match status" value="1"/>
</dbReference>
<name>A0A3P7ZFJ5_HELPZ</name>
<feature type="transmembrane region" description="Helical" evidence="5">
    <location>
        <begin position="258"/>
        <end position="284"/>
    </location>
</feature>
<keyword evidence="2 5" id="KW-0812">Transmembrane</keyword>
<reference evidence="7 8" key="1">
    <citation type="submission" date="2018-11" db="EMBL/GenBank/DDBJ databases">
        <authorList>
            <consortium name="Pathogen Informatics"/>
        </authorList>
    </citation>
    <scope>NUCLEOTIDE SEQUENCE [LARGE SCALE GENOMIC DNA]</scope>
</reference>
<evidence type="ECO:0000256" key="4">
    <source>
        <dbReference type="ARBA" id="ARBA00023136"/>
    </source>
</evidence>
<dbReference type="PROSITE" id="PS50262">
    <property type="entry name" value="G_PROTEIN_RECEP_F1_2"/>
    <property type="match status" value="1"/>
</dbReference>
<evidence type="ECO:0000313" key="8">
    <source>
        <dbReference type="Proteomes" id="UP000050761"/>
    </source>
</evidence>
<keyword evidence="4 5" id="KW-0472">Membrane</keyword>
<feature type="transmembrane region" description="Helical" evidence="5">
    <location>
        <begin position="122"/>
        <end position="146"/>
    </location>
</feature>
<feature type="transmembrane region" description="Helical" evidence="5">
    <location>
        <begin position="215"/>
        <end position="237"/>
    </location>
</feature>
<feature type="transmembrane region" description="Helical" evidence="5">
    <location>
        <begin position="71"/>
        <end position="97"/>
    </location>
</feature>
<gene>
    <name evidence="7" type="ORF">HPBE_LOCUS8505</name>
</gene>
<feature type="domain" description="G-protein coupled receptors family 1 profile" evidence="6">
    <location>
        <begin position="48"/>
        <end position="317"/>
    </location>
</feature>
<dbReference type="AlphaFoldDB" id="A0A3P7ZFJ5"/>
<dbReference type="InterPro" id="IPR052954">
    <property type="entry name" value="GPCR-Ligand_Int"/>
</dbReference>
<dbReference type="GO" id="GO:0004930">
    <property type="term" value="F:G protein-coupled receptor activity"/>
    <property type="evidence" value="ECO:0007669"/>
    <property type="project" value="InterPro"/>
</dbReference>
<dbReference type="Gene3D" id="1.20.1070.10">
    <property type="entry name" value="Rhodopsin 7-helix transmembrane proteins"/>
    <property type="match status" value="1"/>
</dbReference>
<evidence type="ECO:0000313" key="9">
    <source>
        <dbReference type="WBParaSite" id="HPBE_0000850401-mRNA-1"/>
    </source>
</evidence>
<dbReference type="InterPro" id="IPR017452">
    <property type="entry name" value="GPCR_Rhodpsn_7TM"/>
</dbReference>
<dbReference type="Proteomes" id="UP000050761">
    <property type="component" value="Unassembled WGS sequence"/>
</dbReference>
<dbReference type="InterPro" id="IPR000276">
    <property type="entry name" value="GPCR_Rhodpsn"/>
</dbReference>
<dbReference type="OrthoDB" id="5860339at2759"/>
<reference evidence="9" key="2">
    <citation type="submission" date="2019-09" db="UniProtKB">
        <authorList>
            <consortium name="WormBaseParasite"/>
        </authorList>
    </citation>
    <scope>IDENTIFICATION</scope>
</reference>
<feature type="transmembrane region" description="Helical" evidence="5">
    <location>
        <begin position="167"/>
        <end position="186"/>
    </location>
</feature>
<accession>A0A3P7ZFJ5</accession>
<dbReference type="EMBL" id="UZAH01026168">
    <property type="protein sequence ID" value="VDO76613.1"/>
    <property type="molecule type" value="Genomic_DNA"/>
</dbReference>